<feature type="compositionally biased region" description="Polar residues" evidence="1">
    <location>
        <begin position="59"/>
        <end position="73"/>
    </location>
</feature>
<dbReference type="EMBL" id="JAIWOZ010000003">
    <property type="protein sequence ID" value="KAH6607776.1"/>
    <property type="molecule type" value="Genomic_DNA"/>
</dbReference>
<accession>A0A9P8TTU7</accession>
<dbReference type="Proteomes" id="UP000827724">
    <property type="component" value="Unassembled WGS sequence"/>
</dbReference>
<proteinExistence type="predicted"/>
<feature type="compositionally biased region" description="Polar residues" evidence="1">
    <location>
        <begin position="228"/>
        <end position="237"/>
    </location>
</feature>
<dbReference type="OrthoDB" id="371463at2759"/>
<keyword evidence="3" id="KW-1185">Reference proteome</keyword>
<feature type="region of interest" description="Disordered" evidence="1">
    <location>
        <begin position="191"/>
        <end position="272"/>
    </location>
</feature>
<protein>
    <submittedName>
        <fullName evidence="2">Lbe protein</fullName>
    </submittedName>
</protein>
<sequence length="272" mass="31150">MPTYLCHGFRWARMRIRAFVIIEDLEDAAPDWITAPGSSTAILERFSTKFDYLPRRLAPQTSGQPSERQSEQLWEQPKQEERPMAHQQYSPSVPTLRGSSCEGSALAHHSSAVRLLEEYDPEETSSPSRPFAYVADHAIRIDLSANVLEEMAKYEALAKERNEGNWLERLRDELQAGAPIEWYVVVNGDEERGVPQYDDEDSSEGDLREMEDVRLGDEEENGPRREQQQTARSAQPRTKNRQHGPSKSIDQPHSLRRKMSRAGLRRLFSKSS</sequence>
<feature type="compositionally biased region" description="Polar residues" evidence="1">
    <location>
        <begin position="87"/>
        <end position="101"/>
    </location>
</feature>
<feature type="compositionally biased region" description="Basic and acidic residues" evidence="1">
    <location>
        <begin position="205"/>
        <end position="227"/>
    </location>
</feature>
<feature type="compositionally biased region" description="Basic residues" evidence="1">
    <location>
        <begin position="254"/>
        <end position="272"/>
    </location>
</feature>
<name>A0A9P8TTU7_9HYPO</name>
<gene>
    <name evidence="2" type="ORF">Trco_004089</name>
</gene>
<dbReference type="AlphaFoldDB" id="A0A9P8TTU7"/>
<reference evidence="2" key="1">
    <citation type="submission" date="2021-08" db="EMBL/GenBank/DDBJ databases">
        <title>Chromosome-Level Trichoderma cornu-damae using Hi-C Data.</title>
        <authorList>
            <person name="Kim C.S."/>
        </authorList>
    </citation>
    <scope>NUCLEOTIDE SEQUENCE</scope>
    <source>
        <strain evidence="2">KA19-0412C</strain>
    </source>
</reference>
<organism evidence="2 3">
    <name type="scientific">Trichoderma cornu-damae</name>
    <dbReference type="NCBI Taxonomy" id="654480"/>
    <lineage>
        <taxon>Eukaryota</taxon>
        <taxon>Fungi</taxon>
        <taxon>Dikarya</taxon>
        <taxon>Ascomycota</taxon>
        <taxon>Pezizomycotina</taxon>
        <taxon>Sordariomycetes</taxon>
        <taxon>Hypocreomycetidae</taxon>
        <taxon>Hypocreales</taxon>
        <taxon>Hypocreaceae</taxon>
        <taxon>Trichoderma</taxon>
    </lineage>
</organism>
<evidence type="ECO:0000313" key="3">
    <source>
        <dbReference type="Proteomes" id="UP000827724"/>
    </source>
</evidence>
<feature type="region of interest" description="Disordered" evidence="1">
    <location>
        <begin position="57"/>
        <end position="101"/>
    </location>
</feature>
<evidence type="ECO:0000313" key="2">
    <source>
        <dbReference type="EMBL" id="KAH6607776.1"/>
    </source>
</evidence>
<comment type="caution">
    <text evidence="2">The sequence shown here is derived from an EMBL/GenBank/DDBJ whole genome shotgun (WGS) entry which is preliminary data.</text>
</comment>
<evidence type="ECO:0000256" key="1">
    <source>
        <dbReference type="SAM" id="MobiDB-lite"/>
    </source>
</evidence>